<keyword evidence="9" id="KW-1185">Reference proteome</keyword>
<protein>
    <submittedName>
        <fullName evidence="8">Sulfatase</fullName>
    </submittedName>
</protein>
<evidence type="ECO:0000259" key="7">
    <source>
        <dbReference type="Pfam" id="PF00884"/>
    </source>
</evidence>
<dbReference type="InterPro" id="IPR000917">
    <property type="entry name" value="Sulfatase_N"/>
</dbReference>
<evidence type="ECO:0000256" key="6">
    <source>
        <dbReference type="ARBA" id="ARBA00022837"/>
    </source>
</evidence>
<evidence type="ECO:0000256" key="3">
    <source>
        <dbReference type="ARBA" id="ARBA00022723"/>
    </source>
</evidence>
<dbReference type="Pfam" id="PF00884">
    <property type="entry name" value="Sulfatase"/>
    <property type="match status" value="1"/>
</dbReference>
<keyword evidence="6" id="KW-0106">Calcium</keyword>
<dbReference type="PROSITE" id="PS00523">
    <property type="entry name" value="SULFATASE_1"/>
    <property type="match status" value="1"/>
</dbReference>
<reference evidence="9" key="1">
    <citation type="journal article" date="2019" name="Int. J. Syst. Evol. Microbiol.">
        <title>The Global Catalogue of Microorganisms (GCM) 10K type strain sequencing project: providing services to taxonomists for standard genome sequencing and annotation.</title>
        <authorList>
            <consortium name="The Broad Institute Genomics Platform"/>
            <consortium name="The Broad Institute Genome Sequencing Center for Infectious Disease"/>
            <person name="Wu L."/>
            <person name="Ma J."/>
        </authorList>
    </citation>
    <scope>NUCLEOTIDE SEQUENCE [LARGE SCALE GENOMIC DNA]</scope>
    <source>
        <strain evidence="9">KCTC 42903</strain>
    </source>
</reference>
<organism evidence="8 9">
    <name type="scientific">Gelatiniphilus marinus</name>
    <dbReference type="NCBI Taxonomy" id="1759464"/>
    <lineage>
        <taxon>Bacteria</taxon>
        <taxon>Pseudomonadati</taxon>
        <taxon>Bacteroidota</taxon>
        <taxon>Flavobacteriia</taxon>
        <taxon>Flavobacteriales</taxon>
        <taxon>Flavobacteriaceae</taxon>
        <taxon>Gelatiniphilus</taxon>
    </lineage>
</organism>
<keyword evidence="5" id="KW-0378">Hydrolase</keyword>
<evidence type="ECO:0000256" key="2">
    <source>
        <dbReference type="ARBA" id="ARBA00008779"/>
    </source>
</evidence>
<comment type="similarity">
    <text evidence="2">Belongs to the sulfatase family.</text>
</comment>
<comment type="cofactor">
    <cofactor evidence="1">
        <name>Ca(2+)</name>
        <dbReference type="ChEBI" id="CHEBI:29108"/>
    </cofactor>
</comment>
<gene>
    <name evidence="8" type="ORF">ACFSQS_14150</name>
</gene>
<dbReference type="InterPro" id="IPR017850">
    <property type="entry name" value="Alkaline_phosphatase_core_sf"/>
</dbReference>
<sequence>MIKKLFAVTLVWLFFSCKEEPVKQNFVFILVDDLGWTDLGYSGSTFYETPNIDAFSKKSINFTNAYASASICSPSRAAILTGKHPAKLNITDWLPGDDPKDRPLIGAIDLNQLPLSEPTLPEILKDNGYKTFFAGKWHLGDQGFLPTDHGFQTNIGGYKKGQPPGGYYSPYKNPYLKDGKKGEYLTDRLTQESINFLDTISNKPFLLFLSYYTVHTPIQANTAYIDKFETKLKNLDSLKVSHKKEGTATTKMQQTNPDYASMLFALDKNIGNLIEKLKKEGLYNNTTIIFTSDNGGLSTLEPRYSFKAPTSVRPLRAGKGWLYEGGIRVPLLVKPSNFSLENIISEVPVVGHDFFPTLLSQANIKINDSLKIDGIDISKLFVNDEILRNEIYWHYPHYHGSGWTPGAAIRQGHWKLIEFYETKTVELYNLANDVSETNNLANEFPQKAKALQARLHELQKNHNANTTTTNPMAN</sequence>
<feature type="domain" description="Sulfatase N-terminal" evidence="7">
    <location>
        <begin position="24"/>
        <end position="364"/>
    </location>
</feature>
<dbReference type="EMBL" id="JBHULK010000007">
    <property type="protein sequence ID" value="MFD2536252.1"/>
    <property type="molecule type" value="Genomic_DNA"/>
</dbReference>
<dbReference type="PANTHER" id="PTHR42693">
    <property type="entry name" value="ARYLSULFATASE FAMILY MEMBER"/>
    <property type="match status" value="1"/>
</dbReference>
<dbReference type="RefSeq" id="WP_388020339.1">
    <property type="nucleotide sequence ID" value="NZ_JBHUDT010000007.1"/>
</dbReference>
<dbReference type="InterPro" id="IPR050738">
    <property type="entry name" value="Sulfatase"/>
</dbReference>
<evidence type="ECO:0000313" key="9">
    <source>
        <dbReference type="Proteomes" id="UP001597441"/>
    </source>
</evidence>
<keyword evidence="3" id="KW-0479">Metal-binding</keyword>
<dbReference type="PANTHER" id="PTHR42693:SF42">
    <property type="entry name" value="ARYLSULFATASE G"/>
    <property type="match status" value="1"/>
</dbReference>
<proteinExistence type="inferred from homology"/>
<dbReference type="Gene3D" id="3.40.720.10">
    <property type="entry name" value="Alkaline Phosphatase, subunit A"/>
    <property type="match status" value="1"/>
</dbReference>
<keyword evidence="4" id="KW-0732">Signal</keyword>
<comment type="caution">
    <text evidence="8">The sequence shown here is derived from an EMBL/GenBank/DDBJ whole genome shotgun (WGS) entry which is preliminary data.</text>
</comment>
<dbReference type="Gene3D" id="3.30.1120.10">
    <property type="match status" value="1"/>
</dbReference>
<name>A0ABW5JXX7_9FLAO</name>
<dbReference type="Proteomes" id="UP001597441">
    <property type="component" value="Unassembled WGS sequence"/>
</dbReference>
<evidence type="ECO:0000256" key="4">
    <source>
        <dbReference type="ARBA" id="ARBA00022729"/>
    </source>
</evidence>
<dbReference type="CDD" id="cd16144">
    <property type="entry name" value="ARS_like"/>
    <property type="match status" value="1"/>
</dbReference>
<evidence type="ECO:0000256" key="1">
    <source>
        <dbReference type="ARBA" id="ARBA00001913"/>
    </source>
</evidence>
<dbReference type="PROSITE" id="PS51257">
    <property type="entry name" value="PROKAR_LIPOPROTEIN"/>
    <property type="match status" value="1"/>
</dbReference>
<dbReference type="PROSITE" id="PS00149">
    <property type="entry name" value="SULFATASE_2"/>
    <property type="match status" value="1"/>
</dbReference>
<evidence type="ECO:0000313" key="8">
    <source>
        <dbReference type="EMBL" id="MFD2536252.1"/>
    </source>
</evidence>
<dbReference type="SUPFAM" id="SSF53649">
    <property type="entry name" value="Alkaline phosphatase-like"/>
    <property type="match status" value="1"/>
</dbReference>
<evidence type="ECO:0000256" key="5">
    <source>
        <dbReference type="ARBA" id="ARBA00022801"/>
    </source>
</evidence>
<dbReference type="InterPro" id="IPR024607">
    <property type="entry name" value="Sulfatase_CS"/>
</dbReference>
<accession>A0ABW5JXX7</accession>